<comment type="caution">
    <text evidence="2">The sequence shown here is derived from an EMBL/GenBank/DDBJ whole genome shotgun (WGS) entry which is preliminary data.</text>
</comment>
<dbReference type="Pfam" id="PF14436">
    <property type="entry name" value="EndoU_bacteria"/>
    <property type="match status" value="1"/>
</dbReference>
<dbReference type="Proteomes" id="UP000429980">
    <property type="component" value="Unassembled WGS sequence"/>
</dbReference>
<accession>A0ABY3FZW6</accession>
<evidence type="ECO:0000313" key="2">
    <source>
        <dbReference type="EMBL" id="TWL42088.1"/>
    </source>
</evidence>
<feature type="domain" description="Bacterial EndoU nuclease" evidence="1">
    <location>
        <begin position="350"/>
        <end position="419"/>
    </location>
</feature>
<dbReference type="PANTHER" id="PTHR34976:SF2">
    <property type="entry name" value="TYPE VII SECRETION SYSTEM PROTEIN ESSD"/>
    <property type="match status" value="1"/>
</dbReference>
<evidence type="ECO:0000313" key="3">
    <source>
        <dbReference type="Proteomes" id="UP000429980"/>
    </source>
</evidence>
<sequence length="420" mass="46637">MYTGPKIEITGYQKGSILKPDEMDTLRGGQDTAMGVMLDKLDKRSKLEKEVSEVSKQDNKVSKLKKKLDDFNFSTASEFYEMAVEIGYENLSPWQQRYFNQIEGARDFGNAIKGSAEGLKNAVVDTAVGLWDMVVHADETIEGINFTLHHPDVTFNIIKKGIEDSYQRDVVNGDSYTQARWFSYAVGMVGTSIVGSKGVDKAAKAAKAGKVGQVAAKATKASKKVSKQALEKSVASFKKSMQRVASNIKGIQIHNPFAPQVQFAGGGKLPYNAIEGSNFKEELIRRIKELANVEKGDIGINKATSEKVVNALSNFKSRKMTFGNRRFLLDKKGMKHILERHHPKYWDGSVKATQSFFKKDLSTEDIANAIESILKQNRGVLTEKDFRGTTGKQQITGTYNGVKYVVGFKKGRIGQFYPVE</sequence>
<gene>
    <name evidence="2" type="ORF">CHCC15381_4696</name>
</gene>
<evidence type="ECO:0000259" key="1">
    <source>
        <dbReference type="Pfam" id="PF14436"/>
    </source>
</evidence>
<organism evidence="2 3">
    <name type="scientific">Bacillus paralicheniformis</name>
    <dbReference type="NCBI Taxonomy" id="1648923"/>
    <lineage>
        <taxon>Bacteria</taxon>
        <taxon>Bacillati</taxon>
        <taxon>Bacillota</taxon>
        <taxon>Bacilli</taxon>
        <taxon>Bacillales</taxon>
        <taxon>Bacillaceae</taxon>
        <taxon>Bacillus</taxon>
    </lineage>
</organism>
<dbReference type="InterPro" id="IPR029501">
    <property type="entry name" value="EndoU_bac"/>
</dbReference>
<dbReference type="EMBL" id="NILF01000021">
    <property type="protein sequence ID" value="TWL42088.1"/>
    <property type="molecule type" value="Genomic_DNA"/>
</dbReference>
<dbReference type="PANTHER" id="PTHR34976">
    <property type="entry name" value="RIBONUCLEASE YQCG-RELATED"/>
    <property type="match status" value="1"/>
</dbReference>
<reference evidence="2 3" key="1">
    <citation type="submission" date="2019-06" db="EMBL/GenBank/DDBJ databases">
        <title>Genome sequence analysis of &gt;100 Bacillus licheniformis strains suggests intrinsic resistance to this species.</title>
        <authorList>
            <person name="Wels M."/>
            <person name="Siezen R.J."/>
            <person name="Johansen E."/>
            <person name="Stuer-Lauridsen B."/>
            <person name="Bjerre K."/>
            <person name="Nielsen B.K.K."/>
        </authorList>
    </citation>
    <scope>NUCLEOTIDE SEQUENCE [LARGE SCALE GENOMIC DNA]</scope>
    <source>
        <strain evidence="2 3">BAC-15381</strain>
    </source>
</reference>
<proteinExistence type="predicted"/>
<dbReference type="InterPro" id="IPR051768">
    <property type="entry name" value="Bact_secretion_toxin"/>
</dbReference>
<protein>
    <submittedName>
        <fullName evidence="2">Ribonuclease YeeF</fullName>
    </submittedName>
</protein>
<name>A0ABY3FZW6_9BACI</name>
<keyword evidence="3" id="KW-1185">Reference proteome</keyword>